<feature type="transmembrane region" description="Helical" evidence="2">
    <location>
        <begin position="255"/>
        <end position="278"/>
    </location>
</feature>
<feature type="transmembrane region" description="Helical" evidence="2">
    <location>
        <begin position="104"/>
        <end position="126"/>
    </location>
</feature>
<gene>
    <name evidence="4" type="ORF">QFW96_23445</name>
</gene>
<feature type="transmembrane region" description="Helical" evidence="2">
    <location>
        <begin position="165"/>
        <end position="183"/>
    </location>
</feature>
<evidence type="ECO:0000313" key="5">
    <source>
        <dbReference type="Proteomes" id="UP001237595"/>
    </source>
</evidence>
<keyword evidence="5" id="KW-1185">Reference proteome</keyword>
<dbReference type="EMBL" id="JASAOF010000019">
    <property type="protein sequence ID" value="MDI2031603.1"/>
    <property type="molecule type" value="Genomic_DNA"/>
</dbReference>
<accession>A0ABT6PUE2</accession>
<feature type="chain" id="PRO_5045407980" description="Multidrug DMT transporter permease" evidence="3">
    <location>
        <begin position="20"/>
        <end position="337"/>
    </location>
</feature>
<feature type="transmembrane region" description="Helical" evidence="2">
    <location>
        <begin position="75"/>
        <end position="92"/>
    </location>
</feature>
<evidence type="ECO:0000256" key="3">
    <source>
        <dbReference type="SAM" id="SignalP"/>
    </source>
</evidence>
<evidence type="ECO:0008006" key="6">
    <source>
        <dbReference type="Google" id="ProtNLM"/>
    </source>
</evidence>
<dbReference type="Proteomes" id="UP001237595">
    <property type="component" value="Unassembled WGS sequence"/>
</dbReference>
<dbReference type="PANTHER" id="PTHR40761:SF1">
    <property type="entry name" value="CONSERVED INTEGRAL MEMBRANE ALANINE VALINE AND LEUCINE RICH PROTEIN-RELATED"/>
    <property type="match status" value="1"/>
</dbReference>
<evidence type="ECO:0000313" key="4">
    <source>
        <dbReference type="EMBL" id="MDI2031603.1"/>
    </source>
</evidence>
<feature type="transmembrane region" description="Helical" evidence="2">
    <location>
        <begin position="228"/>
        <end position="249"/>
    </location>
</feature>
<feature type="region of interest" description="Disordered" evidence="1">
    <location>
        <begin position="282"/>
        <end position="337"/>
    </location>
</feature>
<comment type="caution">
    <text evidence="4">The sequence shown here is derived from an EMBL/GenBank/DDBJ whole genome shotgun (WGS) entry which is preliminary data.</text>
</comment>
<organism evidence="4 5">
    <name type="scientific">Saccharopolyspora ipomoeae</name>
    <dbReference type="NCBI Taxonomy" id="3042027"/>
    <lineage>
        <taxon>Bacteria</taxon>
        <taxon>Bacillati</taxon>
        <taxon>Actinomycetota</taxon>
        <taxon>Actinomycetes</taxon>
        <taxon>Pseudonocardiales</taxon>
        <taxon>Pseudonocardiaceae</taxon>
        <taxon>Saccharopolyspora</taxon>
    </lineage>
</organism>
<proteinExistence type="predicted"/>
<keyword evidence="2" id="KW-1133">Transmembrane helix</keyword>
<name>A0ABT6PUE2_9PSEU</name>
<feature type="transmembrane region" description="Helical" evidence="2">
    <location>
        <begin position="195"/>
        <end position="216"/>
    </location>
</feature>
<protein>
    <recommendedName>
        <fullName evidence="6">Multidrug DMT transporter permease</fullName>
    </recommendedName>
</protein>
<keyword evidence="2" id="KW-0472">Membrane</keyword>
<keyword evidence="3" id="KW-0732">Signal</keyword>
<keyword evidence="2" id="KW-0812">Transmembrane</keyword>
<evidence type="ECO:0000256" key="2">
    <source>
        <dbReference type="SAM" id="Phobius"/>
    </source>
</evidence>
<feature type="transmembrane region" description="Helical" evidence="2">
    <location>
        <begin position="138"/>
        <end position="158"/>
    </location>
</feature>
<reference evidence="4 5" key="1">
    <citation type="submission" date="2023-04" db="EMBL/GenBank/DDBJ databases">
        <title>Draft genome sequence of Saccharopolyspora sp. TS4A08 isolated from sweet potato rhizospheric soil.</title>
        <authorList>
            <person name="Suksaard P."/>
            <person name="Duangmal K."/>
        </authorList>
    </citation>
    <scope>NUCLEOTIDE SEQUENCE [LARGE SCALE GENOMIC DNA]</scope>
    <source>
        <strain evidence="4 5">TS4A08</strain>
    </source>
</reference>
<dbReference type="RefSeq" id="WP_281457876.1">
    <property type="nucleotide sequence ID" value="NZ_JASAOF010000019.1"/>
</dbReference>
<feature type="signal peptide" evidence="3">
    <location>
        <begin position="1"/>
        <end position="19"/>
    </location>
</feature>
<dbReference type="PANTHER" id="PTHR40761">
    <property type="entry name" value="CONSERVED INTEGRAL MEMBRANE ALANINE VALINE AND LEUCINE RICH PROTEIN-RELATED"/>
    <property type="match status" value="1"/>
</dbReference>
<feature type="compositionally biased region" description="Low complexity" evidence="1">
    <location>
        <begin position="296"/>
        <end position="314"/>
    </location>
</feature>
<evidence type="ECO:0000256" key="1">
    <source>
        <dbReference type="SAM" id="MobiDB-lite"/>
    </source>
</evidence>
<sequence>MTALAVVLAALGACGYAFGARLQHAAVHATMAGGGLGLRSQAQLVRNPRWLAGLAALGSGAALHVSALGLAPLSVVQPIGVLALPITVLLNLREQGYTRRDVHPSMVLAVLAATGGLAVFVLLAAGSATPTPVGEDDQFTATQIVAVAVLLIGLVAAATRSKVRCVLFAAGCAVAYGYVSLMARAVAQQVGTGDLLAINLLSVLGIAVAMVVGGWLLQHGYASGPPDLVVACLTVIDPLVAVGLGIGLLGEADHVSGWVAAAEALCALVACAGVFALARHHPDTTERSTSETLEVAPPGDRTATPAPTTGPTTGSANEVPAGTAGHRTSPRPNGSSS</sequence>